<protein>
    <submittedName>
        <fullName evidence="1">Uncharacterized protein</fullName>
    </submittedName>
</protein>
<comment type="caution">
    <text evidence="1">The sequence shown here is derived from an EMBL/GenBank/DDBJ whole genome shotgun (WGS) entry which is preliminary data.</text>
</comment>
<accession>K1T8X2</accession>
<reference evidence="1" key="1">
    <citation type="journal article" date="2013" name="Environ. Microbiol.">
        <title>Microbiota from the distal guts of lean and obese adolescents exhibit partial functional redundancy besides clear differences in community structure.</title>
        <authorList>
            <person name="Ferrer M."/>
            <person name="Ruiz A."/>
            <person name="Lanza F."/>
            <person name="Haange S.B."/>
            <person name="Oberbach A."/>
            <person name="Till H."/>
            <person name="Bargiela R."/>
            <person name="Campoy C."/>
            <person name="Segura M.T."/>
            <person name="Richter M."/>
            <person name="von Bergen M."/>
            <person name="Seifert J."/>
            <person name="Suarez A."/>
        </authorList>
    </citation>
    <scope>NUCLEOTIDE SEQUENCE</scope>
</reference>
<evidence type="ECO:0000313" key="1">
    <source>
        <dbReference type="EMBL" id="EKC69577.1"/>
    </source>
</evidence>
<dbReference type="EMBL" id="AJWY01005452">
    <property type="protein sequence ID" value="EKC69577.1"/>
    <property type="molecule type" value="Genomic_DNA"/>
</dbReference>
<dbReference type="AlphaFoldDB" id="K1T8X2"/>
<name>K1T8X2_9ZZZZ</name>
<feature type="non-terminal residue" evidence="1">
    <location>
        <position position="1"/>
    </location>
</feature>
<organism evidence="1">
    <name type="scientific">human gut metagenome</name>
    <dbReference type="NCBI Taxonomy" id="408170"/>
    <lineage>
        <taxon>unclassified sequences</taxon>
        <taxon>metagenomes</taxon>
        <taxon>organismal metagenomes</taxon>
    </lineage>
</organism>
<sequence length="26" mass="2917">REFAEQCNELGLSPVHIYDVIQDAIG</sequence>
<proteinExistence type="predicted"/>
<gene>
    <name evidence="1" type="ORF">LEA_08216</name>
</gene>